<feature type="transmembrane region" description="Helical" evidence="10">
    <location>
        <begin position="68"/>
        <end position="91"/>
    </location>
</feature>
<keyword evidence="6" id="KW-0762">Sugar transport</keyword>
<evidence type="ECO:0000256" key="3">
    <source>
        <dbReference type="ARBA" id="ARBA00022448"/>
    </source>
</evidence>
<feature type="transmembrane region" description="Helical" evidence="10">
    <location>
        <begin position="160"/>
        <end position="181"/>
    </location>
</feature>
<sequence length="449" mass="49799">MNGALPAVPPTWNLFLSRVHFHRQQRFICWLFSFCCRIFYPHFSTCFFPQRDFGMKSLLTRQRRINPVYLSFMAVSFMTGVAGALQAPTLSLFLTREVQVSPFWVGLFFTINAIAGIAISLLMAKRSDNRGDRRNLILFCCLMATLNALLFAFNRHYLTLVTLGVFLSALASVSIPQVFALAREYADQSAREVVMFSSVMRAQLSLAWVIGPPLSFALALNYGFVTLFCVAAGIFLLSMLLIWRTLPSVPRVVASPEEVLTQLSPWKESQVRLLFIASVTMWTCNTMYIIDMPLYISTTLGLPEKLAGLLMGTAAGLEIPIMLVAGHYARRIGKRMLMLLALVAAIVFYLGLVMFQTRTALMVLQLFNAAFIGIIAGIGMLWFQDLMPGRAGAATTLFTTSISTGMIIAGIIQGTMSERFGHESVYWLALGLAVLALALASRVRDVVES</sequence>
<dbReference type="PANTHER" id="PTHR23535:SF2">
    <property type="entry name" value="SUGAR EFFLUX TRANSPORTER A-RELATED"/>
    <property type="match status" value="1"/>
</dbReference>
<dbReference type="GO" id="GO:0015767">
    <property type="term" value="P:lactose transport"/>
    <property type="evidence" value="ECO:0007669"/>
    <property type="project" value="TreeGrafter"/>
</dbReference>
<feature type="transmembrane region" description="Helical" evidence="10">
    <location>
        <begin position="395"/>
        <end position="412"/>
    </location>
</feature>
<keyword evidence="4" id="KW-1003">Cell membrane</keyword>
<evidence type="ECO:0000256" key="5">
    <source>
        <dbReference type="ARBA" id="ARBA00022519"/>
    </source>
</evidence>
<protein>
    <submittedName>
        <fullName evidence="12">MFS transporter, SET family, sugar efflux transporter</fullName>
    </submittedName>
</protein>
<name>A0A286BRR5_9GAMM</name>
<evidence type="ECO:0000313" key="13">
    <source>
        <dbReference type="Proteomes" id="UP000219271"/>
    </source>
</evidence>
<feature type="transmembrane region" description="Helical" evidence="10">
    <location>
        <begin position="222"/>
        <end position="243"/>
    </location>
</feature>
<feature type="transmembrane region" description="Helical" evidence="10">
    <location>
        <begin position="193"/>
        <end position="210"/>
    </location>
</feature>
<feature type="transmembrane region" description="Helical" evidence="10">
    <location>
        <begin position="27"/>
        <end position="48"/>
    </location>
</feature>
<evidence type="ECO:0000313" key="12">
    <source>
        <dbReference type="EMBL" id="SOD36810.1"/>
    </source>
</evidence>
<evidence type="ECO:0000259" key="11">
    <source>
        <dbReference type="PROSITE" id="PS50850"/>
    </source>
</evidence>
<dbReference type="Pfam" id="PF07690">
    <property type="entry name" value="MFS_1"/>
    <property type="match status" value="1"/>
</dbReference>
<keyword evidence="9 10" id="KW-0472">Membrane</keyword>
<accession>A0A286BRR5</accession>
<dbReference type="FunFam" id="1.20.1250.20:FF:000125">
    <property type="entry name" value="Sugar efflux transporter SetB"/>
    <property type="match status" value="1"/>
</dbReference>
<gene>
    <name evidence="12" type="ORF">SAMN06273570_1123</name>
</gene>
<evidence type="ECO:0000256" key="7">
    <source>
        <dbReference type="ARBA" id="ARBA00022692"/>
    </source>
</evidence>
<feature type="transmembrane region" description="Helical" evidence="10">
    <location>
        <begin position="273"/>
        <end position="296"/>
    </location>
</feature>
<dbReference type="Gene3D" id="1.20.1250.20">
    <property type="entry name" value="MFS general substrate transporter like domains"/>
    <property type="match status" value="2"/>
</dbReference>
<dbReference type="CDD" id="cd17471">
    <property type="entry name" value="MFS_Set"/>
    <property type="match status" value="1"/>
</dbReference>
<evidence type="ECO:0000256" key="8">
    <source>
        <dbReference type="ARBA" id="ARBA00022989"/>
    </source>
</evidence>
<feature type="transmembrane region" description="Helical" evidence="10">
    <location>
        <begin position="424"/>
        <end position="443"/>
    </location>
</feature>
<dbReference type="PROSITE" id="PS50850">
    <property type="entry name" value="MFS"/>
    <property type="match status" value="1"/>
</dbReference>
<dbReference type="InterPro" id="IPR011701">
    <property type="entry name" value="MFS"/>
</dbReference>
<evidence type="ECO:0000256" key="1">
    <source>
        <dbReference type="ARBA" id="ARBA00004429"/>
    </source>
</evidence>
<evidence type="ECO:0000256" key="9">
    <source>
        <dbReference type="ARBA" id="ARBA00023136"/>
    </source>
</evidence>
<evidence type="ECO:0000256" key="6">
    <source>
        <dbReference type="ARBA" id="ARBA00022597"/>
    </source>
</evidence>
<keyword evidence="5" id="KW-0997">Cell inner membrane</keyword>
<dbReference type="GO" id="GO:0005886">
    <property type="term" value="C:plasma membrane"/>
    <property type="evidence" value="ECO:0007669"/>
    <property type="project" value="UniProtKB-SubCell"/>
</dbReference>
<dbReference type="Proteomes" id="UP000219271">
    <property type="component" value="Unassembled WGS sequence"/>
</dbReference>
<feature type="transmembrane region" description="Helical" evidence="10">
    <location>
        <begin position="103"/>
        <end position="124"/>
    </location>
</feature>
<proteinExistence type="inferred from homology"/>
<dbReference type="AlphaFoldDB" id="A0A286BRR5"/>
<keyword evidence="8 10" id="KW-1133">Transmembrane helix</keyword>
<comment type="similarity">
    <text evidence="2">Belongs to the major facilitator superfamily. Set transporter family.</text>
</comment>
<dbReference type="GO" id="GO:1904659">
    <property type="term" value="P:D-glucose transmembrane transport"/>
    <property type="evidence" value="ECO:0007669"/>
    <property type="project" value="TreeGrafter"/>
</dbReference>
<reference evidence="13" key="1">
    <citation type="submission" date="2017-09" db="EMBL/GenBank/DDBJ databases">
        <authorList>
            <person name="Varghese N."/>
            <person name="Submissions S."/>
        </authorList>
    </citation>
    <scope>NUCLEOTIDE SEQUENCE [LARGE SCALE GENOMIC DNA]</scope>
    <source>
        <strain evidence="13">JKS000234</strain>
    </source>
</reference>
<dbReference type="EMBL" id="OCMY01000001">
    <property type="protein sequence ID" value="SOD36810.1"/>
    <property type="molecule type" value="Genomic_DNA"/>
</dbReference>
<dbReference type="GO" id="GO:0005351">
    <property type="term" value="F:carbohydrate:proton symporter activity"/>
    <property type="evidence" value="ECO:0007669"/>
    <property type="project" value="TreeGrafter"/>
</dbReference>
<evidence type="ECO:0000256" key="2">
    <source>
        <dbReference type="ARBA" id="ARBA00006523"/>
    </source>
</evidence>
<feature type="transmembrane region" description="Helical" evidence="10">
    <location>
        <begin position="308"/>
        <end position="329"/>
    </location>
</feature>
<comment type="subcellular location">
    <subcellularLocation>
        <location evidence="1">Cell inner membrane</location>
        <topology evidence="1">Multi-pass membrane protein</topology>
    </subcellularLocation>
</comment>
<feature type="domain" description="Major facilitator superfamily (MFS) profile" evidence="11">
    <location>
        <begin position="68"/>
        <end position="448"/>
    </location>
</feature>
<feature type="transmembrane region" description="Helical" evidence="10">
    <location>
        <begin position="136"/>
        <end position="154"/>
    </location>
</feature>
<organism evidence="12 13">
    <name type="scientific">Candidatus Pantoea floridensis</name>
    <dbReference type="NCBI Taxonomy" id="1938870"/>
    <lineage>
        <taxon>Bacteria</taxon>
        <taxon>Pseudomonadati</taxon>
        <taxon>Pseudomonadota</taxon>
        <taxon>Gammaproteobacteria</taxon>
        <taxon>Enterobacterales</taxon>
        <taxon>Erwiniaceae</taxon>
        <taxon>Pantoea</taxon>
    </lineage>
</organism>
<dbReference type="FunFam" id="1.20.1250.20:FF:000151">
    <property type="entry name" value="Sugar efflux transporter SetB"/>
    <property type="match status" value="1"/>
</dbReference>
<feature type="transmembrane region" description="Helical" evidence="10">
    <location>
        <begin position="361"/>
        <end position="383"/>
    </location>
</feature>
<keyword evidence="13" id="KW-1185">Reference proteome</keyword>
<dbReference type="PANTHER" id="PTHR23535">
    <property type="entry name" value="SUGAR EFFLUX TRANSPORTER A-RELATED"/>
    <property type="match status" value="1"/>
</dbReference>
<dbReference type="GO" id="GO:0036448">
    <property type="term" value="P:cellular response to glucose-phosphate stress"/>
    <property type="evidence" value="ECO:0007669"/>
    <property type="project" value="TreeGrafter"/>
</dbReference>
<feature type="transmembrane region" description="Helical" evidence="10">
    <location>
        <begin position="336"/>
        <end position="355"/>
    </location>
</feature>
<dbReference type="InterPro" id="IPR020846">
    <property type="entry name" value="MFS_dom"/>
</dbReference>
<keyword evidence="7 10" id="KW-0812">Transmembrane</keyword>
<evidence type="ECO:0000256" key="10">
    <source>
        <dbReference type="SAM" id="Phobius"/>
    </source>
</evidence>
<keyword evidence="3" id="KW-0813">Transport</keyword>
<dbReference type="SUPFAM" id="SSF103473">
    <property type="entry name" value="MFS general substrate transporter"/>
    <property type="match status" value="1"/>
</dbReference>
<evidence type="ECO:0000256" key="4">
    <source>
        <dbReference type="ARBA" id="ARBA00022475"/>
    </source>
</evidence>
<dbReference type="InterPro" id="IPR036259">
    <property type="entry name" value="MFS_trans_sf"/>
</dbReference>